<accession>A0A3F2RSR2</accession>
<dbReference type="AlphaFoldDB" id="A0A3F2RSR2"/>
<organism evidence="4 5">
    <name type="scientific">Phytophthora kernoviae</name>
    <dbReference type="NCBI Taxonomy" id="325452"/>
    <lineage>
        <taxon>Eukaryota</taxon>
        <taxon>Sar</taxon>
        <taxon>Stramenopiles</taxon>
        <taxon>Oomycota</taxon>
        <taxon>Peronosporomycetes</taxon>
        <taxon>Peronosporales</taxon>
        <taxon>Peronosporaceae</taxon>
        <taxon>Phytophthora</taxon>
    </lineage>
</organism>
<dbReference type="InterPro" id="IPR010095">
    <property type="entry name" value="Cas12f1-like_TNB"/>
</dbReference>
<feature type="compositionally biased region" description="Basic residues" evidence="2">
    <location>
        <begin position="60"/>
        <end position="76"/>
    </location>
</feature>
<proteinExistence type="predicted"/>
<dbReference type="Proteomes" id="UP000277300">
    <property type="component" value="Unassembled WGS sequence"/>
</dbReference>
<dbReference type="PANTHER" id="PTHR36172">
    <property type="match status" value="1"/>
</dbReference>
<reference evidence="4 5" key="1">
    <citation type="submission" date="2018-07" db="EMBL/GenBank/DDBJ databases">
        <title>Genome sequencing of oomycete isolates from Chile give support for New Zealand origin for Phytophthora kernoviae and make available the first Nothophytophthora sp. genome.</title>
        <authorList>
            <person name="Studholme D.J."/>
            <person name="Sanfuentes E."/>
            <person name="Panda P."/>
            <person name="Hill R."/>
            <person name="Sambles C."/>
            <person name="Grant M."/>
            <person name="Williams N.M."/>
            <person name="Mcdougal R.L."/>
        </authorList>
    </citation>
    <scope>NUCLEOTIDE SEQUENCE [LARGE SCALE GENOMIC DNA]</scope>
    <source>
        <strain evidence="4">Chile6</strain>
    </source>
</reference>
<dbReference type="OrthoDB" id="120746at2759"/>
<dbReference type="Pfam" id="PF07282">
    <property type="entry name" value="Cas12f1-like_TNB"/>
    <property type="match status" value="1"/>
</dbReference>
<dbReference type="GO" id="GO:0003677">
    <property type="term" value="F:DNA binding"/>
    <property type="evidence" value="ECO:0007669"/>
    <property type="project" value="UniProtKB-KW"/>
</dbReference>
<name>A0A3F2RSR2_9STRA</name>
<feature type="domain" description="Cas12f1-like TNB" evidence="3">
    <location>
        <begin position="175"/>
        <end position="240"/>
    </location>
</feature>
<comment type="caution">
    <text evidence="4">The sequence shown here is derived from an EMBL/GenBank/DDBJ whole genome shotgun (WGS) entry which is preliminary data.</text>
</comment>
<dbReference type="PANTHER" id="PTHR36172:SF1">
    <property type="entry name" value="RESOLVASE-RELATED"/>
    <property type="match status" value="1"/>
</dbReference>
<sequence length="249" mass="28605">MSSSSERVCAIDPGVRNFATVYDPDGRTFSVTDSKSIMMNKFKVIDQMKSLLKRMDNASKAKHQDRKRTKNKRGRTSSKTEEGRLRYRLRRRIWFTSRKATRAMTDLHQKLSSWLSANYYNVLLPSFQTAEMVRKHFEEVASDATPETASDEMRAAVLKRKIRSPTARAMMAQAHYRFKMLLKYKIVRSGGRVIDCEEEYTSKTCSRCGAINHKLGGKHVFQCPSCNVVLDRDVNGAKNIFHKNMCMLG</sequence>
<evidence type="ECO:0000256" key="1">
    <source>
        <dbReference type="ARBA" id="ARBA00023125"/>
    </source>
</evidence>
<evidence type="ECO:0000259" key="3">
    <source>
        <dbReference type="Pfam" id="PF07282"/>
    </source>
</evidence>
<evidence type="ECO:0000256" key="2">
    <source>
        <dbReference type="SAM" id="MobiDB-lite"/>
    </source>
</evidence>
<dbReference type="InterPro" id="IPR051491">
    <property type="entry name" value="Recombinase/Transposase-rel"/>
</dbReference>
<feature type="region of interest" description="Disordered" evidence="2">
    <location>
        <begin position="56"/>
        <end position="82"/>
    </location>
</feature>
<evidence type="ECO:0000313" key="4">
    <source>
        <dbReference type="EMBL" id="RLN63533.1"/>
    </source>
</evidence>
<dbReference type="EMBL" id="MBDO02000094">
    <property type="protein sequence ID" value="RLN63533.1"/>
    <property type="molecule type" value="Genomic_DNA"/>
</dbReference>
<evidence type="ECO:0000313" key="5">
    <source>
        <dbReference type="Proteomes" id="UP000277300"/>
    </source>
</evidence>
<gene>
    <name evidence="4" type="ORF">BBP00_00004074</name>
</gene>
<protein>
    <recommendedName>
        <fullName evidence="3">Cas12f1-like TNB domain-containing protein</fullName>
    </recommendedName>
</protein>
<keyword evidence="1" id="KW-0238">DNA-binding</keyword>